<proteinExistence type="predicted"/>
<name>A0A6D2K7V1_9BRAS</name>
<keyword evidence="2" id="KW-1185">Reference proteome</keyword>
<gene>
    <name evidence="1" type="ORF">MERR_LOCUS32875</name>
</gene>
<reference evidence="1" key="1">
    <citation type="submission" date="2020-01" db="EMBL/GenBank/DDBJ databases">
        <authorList>
            <person name="Mishra B."/>
        </authorList>
    </citation>
    <scope>NUCLEOTIDE SEQUENCE [LARGE SCALE GENOMIC DNA]</scope>
</reference>
<dbReference type="EMBL" id="CACVBM020001328">
    <property type="protein sequence ID" value="CAA7045640.1"/>
    <property type="molecule type" value="Genomic_DNA"/>
</dbReference>
<organism evidence="1 2">
    <name type="scientific">Microthlaspi erraticum</name>
    <dbReference type="NCBI Taxonomy" id="1685480"/>
    <lineage>
        <taxon>Eukaryota</taxon>
        <taxon>Viridiplantae</taxon>
        <taxon>Streptophyta</taxon>
        <taxon>Embryophyta</taxon>
        <taxon>Tracheophyta</taxon>
        <taxon>Spermatophyta</taxon>
        <taxon>Magnoliopsida</taxon>
        <taxon>eudicotyledons</taxon>
        <taxon>Gunneridae</taxon>
        <taxon>Pentapetalae</taxon>
        <taxon>rosids</taxon>
        <taxon>malvids</taxon>
        <taxon>Brassicales</taxon>
        <taxon>Brassicaceae</taxon>
        <taxon>Coluteocarpeae</taxon>
        <taxon>Microthlaspi</taxon>
    </lineage>
</organism>
<evidence type="ECO:0000313" key="1">
    <source>
        <dbReference type="EMBL" id="CAA7045640.1"/>
    </source>
</evidence>
<accession>A0A6D2K7V1</accession>
<dbReference type="Proteomes" id="UP000467841">
    <property type="component" value="Unassembled WGS sequence"/>
</dbReference>
<protein>
    <submittedName>
        <fullName evidence="1">Uncharacterized protein</fullName>
    </submittedName>
</protein>
<sequence>MEQDRSRYTRYISQQRRPYAILSPLYSFRYTGNTARKITCRNYHKHHLHLRRSLQHSLSISHKSNLCGEGPPCFTVGASLGSVTGTFTGFWGKYPVLRYLFLL</sequence>
<dbReference type="AlphaFoldDB" id="A0A6D2K7V1"/>
<evidence type="ECO:0000313" key="2">
    <source>
        <dbReference type="Proteomes" id="UP000467841"/>
    </source>
</evidence>
<comment type="caution">
    <text evidence="1">The sequence shown here is derived from an EMBL/GenBank/DDBJ whole genome shotgun (WGS) entry which is preliminary data.</text>
</comment>